<evidence type="ECO:0000313" key="9">
    <source>
        <dbReference type="EMBL" id="RAW52336.1"/>
    </source>
</evidence>
<accession>A0A329TUK7</accession>
<evidence type="ECO:0000259" key="8">
    <source>
        <dbReference type="Pfam" id="PF22468"/>
    </source>
</evidence>
<dbReference type="Gene3D" id="3.30.2130.10">
    <property type="entry name" value="VC0802-like"/>
    <property type="match status" value="1"/>
</dbReference>
<comment type="caution">
    <text evidence="9">The sequence shown here is derived from an EMBL/GenBank/DDBJ whole genome shotgun (WGS) entry which is preliminary data.</text>
</comment>
<evidence type="ECO:0000313" key="11">
    <source>
        <dbReference type="Proteomes" id="UP000250583"/>
    </source>
</evidence>
<evidence type="ECO:0000313" key="12">
    <source>
        <dbReference type="Proteomes" id="UP000251634"/>
    </source>
</evidence>
<dbReference type="GO" id="GO:0005524">
    <property type="term" value="F:ATP binding"/>
    <property type="evidence" value="ECO:0007669"/>
    <property type="project" value="UniProtKB-KW"/>
</dbReference>
<evidence type="ECO:0000256" key="3">
    <source>
        <dbReference type="ARBA" id="ARBA00022679"/>
    </source>
</evidence>
<dbReference type="GO" id="GO:0009090">
    <property type="term" value="P:homoserine biosynthetic process"/>
    <property type="evidence" value="ECO:0007669"/>
    <property type="project" value="TreeGrafter"/>
</dbReference>
<dbReference type="Pfam" id="PF22468">
    <property type="entry name" value="ACT_9"/>
    <property type="match status" value="1"/>
</dbReference>
<dbReference type="EMBL" id="PRLE01000001">
    <property type="protein sequence ID" value="RAW61220.1"/>
    <property type="molecule type" value="Genomic_DNA"/>
</dbReference>
<comment type="catalytic activity">
    <reaction evidence="7">
        <text>L-aspartate + ATP = 4-phospho-L-aspartate + ADP</text>
        <dbReference type="Rhea" id="RHEA:23776"/>
        <dbReference type="ChEBI" id="CHEBI:29991"/>
        <dbReference type="ChEBI" id="CHEBI:30616"/>
        <dbReference type="ChEBI" id="CHEBI:57535"/>
        <dbReference type="ChEBI" id="CHEBI:456216"/>
        <dbReference type="EC" id="2.7.2.4"/>
    </reaction>
</comment>
<dbReference type="EMBL" id="PRKZ01000001">
    <property type="protein sequence ID" value="RAW52336.1"/>
    <property type="molecule type" value="Genomic_DNA"/>
</dbReference>
<evidence type="ECO:0000256" key="7">
    <source>
        <dbReference type="ARBA" id="ARBA00047872"/>
    </source>
</evidence>
<comment type="similarity">
    <text evidence="1">Belongs to the aspartokinase family.</text>
</comment>
<dbReference type="Proteomes" id="UP000251634">
    <property type="component" value="Unassembled WGS sequence"/>
</dbReference>
<dbReference type="RefSeq" id="WP_112114879.1">
    <property type="nucleotide sequence ID" value="NZ_DAWEON010000006.1"/>
</dbReference>
<dbReference type="PANTHER" id="PTHR21499:SF3">
    <property type="entry name" value="ASPARTOKINASE"/>
    <property type="match status" value="1"/>
</dbReference>
<evidence type="ECO:0000256" key="5">
    <source>
        <dbReference type="ARBA" id="ARBA00022777"/>
    </source>
</evidence>
<organism evidence="9 12">
    <name type="scientific">Faecalibacterium prausnitzii</name>
    <dbReference type="NCBI Taxonomy" id="853"/>
    <lineage>
        <taxon>Bacteria</taxon>
        <taxon>Bacillati</taxon>
        <taxon>Bacillota</taxon>
        <taxon>Clostridia</taxon>
        <taxon>Eubacteriales</taxon>
        <taxon>Oscillospiraceae</taxon>
        <taxon>Faecalibacterium</taxon>
    </lineage>
</organism>
<evidence type="ECO:0000256" key="6">
    <source>
        <dbReference type="ARBA" id="ARBA00022840"/>
    </source>
</evidence>
<dbReference type="Proteomes" id="UP000250583">
    <property type="component" value="Unassembled WGS sequence"/>
</dbReference>
<dbReference type="OrthoDB" id="1857645at2"/>
<dbReference type="InterPro" id="IPR045865">
    <property type="entry name" value="ACT-like_dom_sf"/>
</dbReference>
<dbReference type="GO" id="GO:0009089">
    <property type="term" value="P:lysine biosynthetic process via diaminopimelate"/>
    <property type="evidence" value="ECO:0007669"/>
    <property type="project" value="TreeGrafter"/>
</dbReference>
<name>A0A329TUK7_9FIRM</name>
<dbReference type="EC" id="2.7.2.4" evidence="2"/>
<proteinExistence type="inferred from homology"/>
<dbReference type="GO" id="GO:0004072">
    <property type="term" value="F:aspartate kinase activity"/>
    <property type="evidence" value="ECO:0007669"/>
    <property type="project" value="UniProtKB-EC"/>
</dbReference>
<dbReference type="SUPFAM" id="SSF55021">
    <property type="entry name" value="ACT-like"/>
    <property type="match status" value="2"/>
</dbReference>
<keyword evidence="4" id="KW-0547">Nucleotide-binding</keyword>
<reference evidence="11 12" key="1">
    <citation type="submission" date="2018-02" db="EMBL/GenBank/DDBJ databases">
        <title>Complete genome sequencing of Faecalibacterium prausnitzii strains isolated from the human gut.</title>
        <authorList>
            <person name="Fitzgerald B.C."/>
            <person name="Shkoporov A.N."/>
            <person name="Ross P.R."/>
            <person name="Hill C."/>
        </authorList>
    </citation>
    <scope>NUCLEOTIDE SEQUENCE [LARGE SCALE GENOMIC DNA]</scope>
    <source>
        <strain evidence="10 11">APC923/61-1</strain>
        <strain evidence="9 12">APC942/8-14-2</strain>
    </source>
</reference>
<keyword evidence="6" id="KW-0067">ATP-binding</keyword>
<protein>
    <recommendedName>
        <fullName evidence="2">aspartate kinase</fullName>
        <ecNumber evidence="2">2.7.2.4</ecNumber>
    </recommendedName>
</protein>
<dbReference type="InterPro" id="IPR054352">
    <property type="entry name" value="ACT_Aspartokinase"/>
</dbReference>
<dbReference type="AlphaFoldDB" id="A0A329TUK7"/>
<keyword evidence="3" id="KW-0808">Transferase</keyword>
<evidence type="ECO:0000313" key="10">
    <source>
        <dbReference type="EMBL" id="RAW61220.1"/>
    </source>
</evidence>
<dbReference type="PANTHER" id="PTHR21499">
    <property type="entry name" value="ASPARTATE KINASE"/>
    <property type="match status" value="1"/>
</dbReference>
<evidence type="ECO:0000256" key="2">
    <source>
        <dbReference type="ARBA" id="ARBA00013059"/>
    </source>
</evidence>
<sequence length="155" mass="16505">MYGVSKISIEPSLMMISVQDVEFKGNSLARYLQIFADTGVVVDMISQSAPHGTTMDFSFTASSSDLPLVMKAISAANLDKDAKAAPLISVGYSKLNLFGEEMVTSCGVAARALNALAMAGIEVLLITTSDLDISLLVRAENEDAAYEALKKAYEL</sequence>
<feature type="domain" description="Aspartokinase ACT" evidence="8">
    <location>
        <begin position="96"/>
        <end position="152"/>
    </location>
</feature>
<keyword evidence="5 9" id="KW-0418">Kinase</keyword>
<evidence type="ECO:0000256" key="4">
    <source>
        <dbReference type="ARBA" id="ARBA00022741"/>
    </source>
</evidence>
<dbReference type="GO" id="GO:0005829">
    <property type="term" value="C:cytosol"/>
    <property type="evidence" value="ECO:0007669"/>
    <property type="project" value="TreeGrafter"/>
</dbReference>
<gene>
    <name evidence="10" type="ORF">C4N22_00595</name>
    <name evidence="9" type="ORF">C4N25_02720</name>
</gene>
<evidence type="ECO:0000256" key="1">
    <source>
        <dbReference type="ARBA" id="ARBA00010122"/>
    </source>
</evidence>